<dbReference type="Proteomes" id="UP000243884">
    <property type="component" value="Unassembled WGS sequence"/>
</dbReference>
<dbReference type="EMBL" id="FWXK01000001">
    <property type="protein sequence ID" value="SMC30449.1"/>
    <property type="molecule type" value="Genomic_DNA"/>
</dbReference>
<dbReference type="Pfam" id="PF07373">
    <property type="entry name" value="CAMP_factor"/>
    <property type="match status" value="3"/>
</dbReference>
<dbReference type="InterPro" id="IPR010860">
    <property type="entry name" value="CAMP_factor"/>
</dbReference>
<feature type="region of interest" description="Disordered" evidence="1">
    <location>
        <begin position="68"/>
        <end position="140"/>
    </location>
</feature>
<dbReference type="OrthoDB" id="3711824at2"/>
<accession>A0A1W1Y2P2</accession>
<dbReference type="AlphaFoldDB" id="A0A1W1Y2P2"/>
<organism evidence="3 4">
    <name type="scientific">Aerococcus suis</name>
    <dbReference type="NCBI Taxonomy" id="371602"/>
    <lineage>
        <taxon>Bacteria</taxon>
        <taxon>Bacillati</taxon>
        <taxon>Bacillota</taxon>
        <taxon>Bacilli</taxon>
        <taxon>Lactobacillales</taxon>
        <taxon>Aerococcaceae</taxon>
        <taxon>Aerococcus</taxon>
    </lineage>
</organism>
<dbReference type="STRING" id="371602.SAMN04487984_0179"/>
<keyword evidence="4" id="KW-1185">Reference proteome</keyword>
<sequence>MPLEMNKKMMLTSSALVLSGLLAVSTSTVSAAEVDTEKPVDTEAIQPVADISVPVDTKEVPEVTAEDVAEALPTSDENTTETETTVNVDEATSDQTDTDIVTPDRPTETDSKEVADDTATDNVEIPADEGDPETLNGPSHDEIVNKVDEIKNDKAASDESLETAISRGEEAIANIDKAQANAKASDKEVETAKGDPLVSEKLDYVVPSKRDINYERLADFMKNHRQTFNKLIEIGSEVATLGKDEVTSSERIIELGQIIMDDSIDSEVLYDVAAFITQFPDYKDVTLTPGALDGSRYEENPLFESLTPPGNTPKLEDWTIGDDKEINIEDLVKKGMSVSDAVMTVIDSRLNGKVSTAEIGSIIDTVTPTGSLFHDIGALIERVAYLHANAKREDVLKGTEIVGVIAELVPTEVTLNGTPVRYVIDKLGSMAQDIGQSVIKGMVSFFEPGNFYNVNTWRLRAQLFVEAAKAIHTATHDWTRKPQIVHSKAGLEITHAFMAVVDPFSNVERLTKRIKDMQGLVAYGNNFRDITPLDIATTYVKRALADTIWQTRFDRDEYILSKVPFEVYHELNKAITKAVGVQLNPETLVFEIDNAIANLKGAYQKAIDYLNSIPKEEQIASNQLKRDLKDLIWQTRFDRDKYVLGKVPTEVYTNLNKVITKAVGLQLKVKSKTVDVEAVMDELKTTLADAKAQAEDVQANKASFSFKRELADLIWQTRRERDQFVLGKVPSDVYTNLNKVITAAVGVQLAVNATNGEVTQAMDSLKNALAKAKEIASAKVATVTA</sequence>
<evidence type="ECO:0000313" key="3">
    <source>
        <dbReference type="EMBL" id="SMC30449.1"/>
    </source>
</evidence>
<keyword evidence="2" id="KW-0732">Signal</keyword>
<gene>
    <name evidence="3" type="ORF">SAMN04487984_0179</name>
</gene>
<feature type="signal peptide" evidence="2">
    <location>
        <begin position="1"/>
        <end position="31"/>
    </location>
</feature>
<feature type="chain" id="PRO_5012167386" evidence="2">
    <location>
        <begin position="32"/>
        <end position="785"/>
    </location>
</feature>
<reference evidence="4" key="1">
    <citation type="submission" date="2017-04" db="EMBL/GenBank/DDBJ databases">
        <authorList>
            <person name="Varghese N."/>
            <person name="Submissions S."/>
        </authorList>
    </citation>
    <scope>NUCLEOTIDE SEQUENCE [LARGE SCALE GENOMIC DNA]</scope>
    <source>
        <strain evidence="4">DSM 21500</strain>
    </source>
</reference>
<dbReference type="RefSeq" id="WP_084097788.1">
    <property type="nucleotide sequence ID" value="NZ_FWXK01000001.1"/>
</dbReference>
<feature type="compositionally biased region" description="Basic and acidic residues" evidence="1">
    <location>
        <begin position="105"/>
        <end position="115"/>
    </location>
</feature>
<name>A0A1W1Y2P2_9LACT</name>
<proteinExistence type="predicted"/>
<evidence type="ECO:0000256" key="1">
    <source>
        <dbReference type="SAM" id="MobiDB-lite"/>
    </source>
</evidence>
<evidence type="ECO:0000313" key="4">
    <source>
        <dbReference type="Proteomes" id="UP000243884"/>
    </source>
</evidence>
<feature type="compositionally biased region" description="Low complexity" evidence="1">
    <location>
        <begin position="81"/>
        <end position="90"/>
    </location>
</feature>
<evidence type="ECO:0000256" key="2">
    <source>
        <dbReference type="SAM" id="SignalP"/>
    </source>
</evidence>
<protein>
    <submittedName>
        <fullName evidence="3">cAMP factor (Cfa)</fullName>
    </submittedName>
</protein>